<dbReference type="EnsemblPlants" id="AVESA.00010b.r2.1CG0112990.1">
    <property type="protein sequence ID" value="AVESA.00010b.r2.1CG0112990.1.CDS"/>
    <property type="gene ID" value="AVESA.00010b.r2.1CG0112990"/>
</dbReference>
<protein>
    <submittedName>
        <fullName evidence="1">Uncharacterized protein</fullName>
    </submittedName>
</protein>
<name>A0ACD5TQX1_AVESA</name>
<organism evidence="1 2">
    <name type="scientific">Avena sativa</name>
    <name type="common">Oat</name>
    <dbReference type="NCBI Taxonomy" id="4498"/>
    <lineage>
        <taxon>Eukaryota</taxon>
        <taxon>Viridiplantae</taxon>
        <taxon>Streptophyta</taxon>
        <taxon>Embryophyta</taxon>
        <taxon>Tracheophyta</taxon>
        <taxon>Spermatophyta</taxon>
        <taxon>Magnoliopsida</taxon>
        <taxon>Liliopsida</taxon>
        <taxon>Poales</taxon>
        <taxon>Poaceae</taxon>
        <taxon>BOP clade</taxon>
        <taxon>Pooideae</taxon>
        <taxon>Poodae</taxon>
        <taxon>Poeae</taxon>
        <taxon>Poeae Chloroplast Group 1 (Aveneae type)</taxon>
        <taxon>Aveninae</taxon>
        <taxon>Avena</taxon>
    </lineage>
</organism>
<evidence type="ECO:0000313" key="2">
    <source>
        <dbReference type="Proteomes" id="UP001732700"/>
    </source>
</evidence>
<keyword evidence="2" id="KW-1185">Reference proteome</keyword>
<dbReference type="Proteomes" id="UP001732700">
    <property type="component" value="Chromosome 1C"/>
</dbReference>
<reference evidence="1" key="2">
    <citation type="submission" date="2025-09" db="UniProtKB">
        <authorList>
            <consortium name="EnsemblPlants"/>
        </authorList>
    </citation>
    <scope>IDENTIFICATION</scope>
</reference>
<accession>A0ACD5TQX1</accession>
<reference evidence="1" key="1">
    <citation type="submission" date="2021-05" db="EMBL/GenBank/DDBJ databases">
        <authorList>
            <person name="Scholz U."/>
            <person name="Mascher M."/>
            <person name="Fiebig A."/>
        </authorList>
    </citation>
    <scope>NUCLEOTIDE SEQUENCE [LARGE SCALE GENOMIC DNA]</scope>
</reference>
<evidence type="ECO:0000313" key="1">
    <source>
        <dbReference type="EnsemblPlants" id="AVESA.00010b.r2.1CG0112990.1.CDS"/>
    </source>
</evidence>
<proteinExistence type="predicted"/>
<sequence>MADLVVGMAKSVVDGALSKAQAAIEEEGKLRQSAARNLVFITGEFQMIQSFLKVADSDRLENPVGRTWVRQIRELAYDVEDCIEFVVHLDQNNRWWLRLLKPAASCLGMAPLPLDVAVDELDRLKARVDDVSSRNTRYSLISDSGAKPAATSPEKPHSHDTVDATAFNRLFEAAFKTTHKGRQWDLTQLLPKKGQDLGVISIWGTSTAAAAAGVGGGGDLGMASIAWNTYTDRDTSCKNFACRAWVKVMRPFHPEEFIRSLAAQFYSSLSCKEEERAIPVGVQVLMKMEAARGGDLEVFGRLLMENRFLVVLEDMHTMAEWESIRGFFPNMKNGSCVILSTHHFEVASLSVGHPYQVLHLNQLTDDHSVYAFSTKGTQHDTNNLPSSSNVVIIATNKKEAAKKWMKDHPLVGRESEMKDLDSSLVTARSKRYQVMSVWGIAGVGKSALVKNMFCDRIIKDILFMKYGWVDVAHPFNLWDFSRVLLSSFSSAYLQTSVTANLCTMGSKNPIVECREILRQYKCLVVIDGLQSKKEWDLIQADLVSKSNHHNIIIVVTTDEDIANHCHGDKGKRVFNVKGLKPTQHLNYSARYPTRVMK</sequence>